<comment type="caution">
    <text evidence="5">The sequence shown here is derived from an EMBL/GenBank/DDBJ whole genome shotgun (WGS) entry which is preliminary data.</text>
</comment>
<dbReference type="Proteomes" id="UP000471521">
    <property type="component" value="Unassembled WGS sequence"/>
</dbReference>
<dbReference type="InterPro" id="IPR003507">
    <property type="entry name" value="S66_fam"/>
</dbReference>
<dbReference type="CDD" id="cd07062">
    <property type="entry name" value="Peptidase_S66_mccF_like"/>
    <property type="match status" value="1"/>
</dbReference>
<evidence type="ECO:0000259" key="4">
    <source>
        <dbReference type="Pfam" id="PF17676"/>
    </source>
</evidence>
<dbReference type="Pfam" id="PF17676">
    <property type="entry name" value="Peptidase_S66C"/>
    <property type="match status" value="1"/>
</dbReference>
<name>A0A6B0SQF6_9EURY</name>
<dbReference type="Pfam" id="PF02016">
    <property type="entry name" value="Peptidase_S66"/>
    <property type="match status" value="1"/>
</dbReference>
<reference evidence="5 6" key="1">
    <citation type="submission" date="2019-12" db="EMBL/GenBank/DDBJ databases">
        <title>Isolation and characterization of three novel carbon monoxide-oxidizing members of Halobacteria from salione crusts and soils.</title>
        <authorList>
            <person name="Myers M.R."/>
            <person name="King G.M."/>
        </authorList>
    </citation>
    <scope>NUCLEOTIDE SEQUENCE [LARGE SCALE GENOMIC DNA]</scope>
    <source>
        <strain evidence="5 6">PCN9</strain>
    </source>
</reference>
<dbReference type="GO" id="GO:0004180">
    <property type="term" value="F:carboxypeptidase activity"/>
    <property type="evidence" value="ECO:0007669"/>
    <property type="project" value="UniProtKB-KW"/>
</dbReference>
<dbReference type="InterPro" id="IPR029062">
    <property type="entry name" value="Class_I_gatase-like"/>
</dbReference>
<evidence type="ECO:0000313" key="6">
    <source>
        <dbReference type="Proteomes" id="UP000471521"/>
    </source>
</evidence>
<dbReference type="PANTHER" id="PTHR30237:SF4">
    <property type="entry name" value="LD-CARBOXYPEPTIDASE C-TERMINAL DOMAIN-CONTAINING PROTEIN"/>
    <property type="match status" value="1"/>
</dbReference>
<dbReference type="RefSeq" id="WP_159526580.1">
    <property type="nucleotide sequence ID" value="NZ_WUUU01000082.1"/>
</dbReference>
<protein>
    <submittedName>
        <fullName evidence="5">LD-carboxypeptidase</fullName>
    </submittedName>
</protein>
<keyword evidence="6" id="KW-1185">Reference proteome</keyword>
<sequence>MTEFVTPPPMKPGDSVAVVAPSSGGARDAPHLLELALDRLRDRFDLEPVVYPTARQGTEFLLENPRARAADLHAAFRDPGISGVFATIGGADQLRVLKHLDGDVLREHATRFYGMSDNSNLGLYLWKHGVVSFNGAQLLNELATPGGVPEYTERYCRRAFFEEPDGELEVSDEWTDEPSHWWTDPSLLGDRPEYEPNHGWRWAGGDRSVTGRLWGGSRSIVDWHLASDRFLPDPERLDGAVLCFETAENLPRPGDVATSLMAMGERGLLERFDGVLVGRPPTRSFAADPPGGDRDAYREQVYDHVAEWVGRYNPDAPVVMGLDWGHTNPIAPLPVGRRVEIDPERERVVVQ</sequence>
<dbReference type="PANTHER" id="PTHR30237">
    <property type="entry name" value="MURAMOYLTETRAPEPTIDE CARBOXYPEPTIDASE"/>
    <property type="match status" value="1"/>
</dbReference>
<dbReference type="InterPro" id="IPR027478">
    <property type="entry name" value="LdcA_N"/>
</dbReference>
<evidence type="ECO:0000256" key="1">
    <source>
        <dbReference type="ARBA" id="ARBA00010233"/>
    </source>
</evidence>
<gene>
    <name evidence="5" type="ORF">GRX66_10850</name>
</gene>
<accession>A0A6B0SQF6</accession>
<keyword evidence="2" id="KW-0378">Hydrolase</keyword>
<keyword evidence="5" id="KW-0121">Carboxypeptidase</keyword>
<dbReference type="InterPro" id="IPR040449">
    <property type="entry name" value="Peptidase_S66_N"/>
</dbReference>
<evidence type="ECO:0000259" key="3">
    <source>
        <dbReference type="Pfam" id="PF02016"/>
    </source>
</evidence>
<feature type="domain" description="LD-carboxypeptidase C-terminal" evidence="4">
    <location>
        <begin position="210"/>
        <end position="341"/>
    </location>
</feature>
<feature type="domain" description="LD-carboxypeptidase N-terminal" evidence="3">
    <location>
        <begin position="16"/>
        <end position="135"/>
    </location>
</feature>
<proteinExistence type="inferred from homology"/>
<evidence type="ECO:0000256" key="2">
    <source>
        <dbReference type="ARBA" id="ARBA00022801"/>
    </source>
</evidence>
<organism evidence="5 6">
    <name type="scientific">Halobacterium bonnevillei</name>
    <dbReference type="NCBI Taxonomy" id="2692200"/>
    <lineage>
        <taxon>Archaea</taxon>
        <taxon>Methanobacteriati</taxon>
        <taxon>Methanobacteriota</taxon>
        <taxon>Stenosarchaea group</taxon>
        <taxon>Halobacteria</taxon>
        <taxon>Halobacteriales</taxon>
        <taxon>Halobacteriaceae</taxon>
        <taxon>Halobacterium</taxon>
    </lineage>
</organism>
<dbReference type="SUPFAM" id="SSF52317">
    <property type="entry name" value="Class I glutamine amidotransferase-like"/>
    <property type="match status" value="1"/>
</dbReference>
<dbReference type="Gene3D" id="3.40.50.10740">
    <property type="entry name" value="Class I glutamine amidotransferase-like"/>
    <property type="match status" value="1"/>
</dbReference>
<dbReference type="InterPro" id="IPR027461">
    <property type="entry name" value="Carboxypeptidase_A_C_sf"/>
</dbReference>
<evidence type="ECO:0000313" key="5">
    <source>
        <dbReference type="EMBL" id="MXR21080.1"/>
    </source>
</evidence>
<dbReference type="AlphaFoldDB" id="A0A6B0SQF6"/>
<dbReference type="SUPFAM" id="SSF141986">
    <property type="entry name" value="LD-carboxypeptidase A C-terminal domain-like"/>
    <property type="match status" value="1"/>
</dbReference>
<comment type="similarity">
    <text evidence="1">Belongs to the peptidase S66 family.</text>
</comment>
<dbReference type="EMBL" id="WUUU01000082">
    <property type="protein sequence ID" value="MXR21080.1"/>
    <property type="molecule type" value="Genomic_DNA"/>
</dbReference>
<dbReference type="InterPro" id="IPR040921">
    <property type="entry name" value="Peptidase_S66C"/>
</dbReference>
<dbReference type="Gene3D" id="3.50.30.60">
    <property type="entry name" value="LD-carboxypeptidase A C-terminal domain-like"/>
    <property type="match status" value="1"/>
</dbReference>
<dbReference type="OrthoDB" id="55610at2157"/>
<keyword evidence="5" id="KW-0645">Protease</keyword>